<gene>
    <name evidence="8" type="ORF">DFH01_06860</name>
</gene>
<name>A0A317FLX9_9PROT</name>
<comment type="catalytic activity">
    <reaction evidence="1">
        <text>D-fructose 6-phosphate + L-glutamine = D-glucosamine 6-phosphate + L-glutamate</text>
        <dbReference type="Rhea" id="RHEA:13237"/>
        <dbReference type="ChEBI" id="CHEBI:29985"/>
        <dbReference type="ChEBI" id="CHEBI:58359"/>
        <dbReference type="ChEBI" id="CHEBI:58725"/>
        <dbReference type="ChEBI" id="CHEBI:61527"/>
        <dbReference type="EC" id="2.6.1.16"/>
    </reaction>
</comment>
<accession>A0A317FLX9</accession>
<protein>
    <recommendedName>
        <fullName evidence="3">Glutamine--fructose-6-phosphate aminotransferase [isomerizing]</fullName>
        <ecNumber evidence="2">2.6.1.16</ecNumber>
    </recommendedName>
</protein>
<evidence type="ECO:0000256" key="3">
    <source>
        <dbReference type="ARBA" id="ARBA00016090"/>
    </source>
</evidence>
<keyword evidence="4 8" id="KW-0032">Aminotransferase</keyword>
<organism evidence="8 9">
    <name type="scientific">Falsiroseomonas bella</name>
    <dbReference type="NCBI Taxonomy" id="2184016"/>
    <lineage>
        <taxon>Bacteria</taxon>
        <taxon>Pseudomonadati</taxon>
        <taxon>Pseudomonadota</taxon>
        <taxon>Alphaproteobacteria</taxon>
        <taxon>Acetobacterales</taxon>
        <taxon>Roseomonadaceae</taxon>
        <taxon>Falsiroseomonas</taxon>
    </lineage>
</organism>
<dbReference type="EMBL" id="QGNA01000001">
    <property type="protein sequence ID" value="PWS38959.1"/>
    <property type="molecule type" value="Genomic_DNA"/>
</dbReference>
<dbReference type="GO" id="GO:0097367">
    <property type="term" value="F:carbohydrate derivative binding"/>
    <property type="evidence" value="ECO:0007669"/>
    <property type="project" value="InterPro"/>
</dbReference>
<dbReference type="SUPFAM" id="SSF53697">
    <property type="entry name" value="SIS domain"/>
    <property type="match status" value="1"/>
</dbReference>
<evidence type="ECO:0000256" key="2">
    <source>
        <dbReference type="ARBA" id="ARBA00012916"/>
    </source>
</evidence>
<dbReference type="EC" id="2.6.1.16" evidence="2"/>
<dbReference type="PANTHER" id="PTHR10937:SF0">
    <property type="entry name" value="GLUTAMINE--FRUCTOSE-6-PHOSPHATE TRANSAMINASE (ISOMERIZING)"/>
    <property type="match status" value="1"/>
</dbReference>
<dbReference type="Pfam" id="PF01380">
    <property type="entry name" value="SIS"/>
    <property type="match status" value="1"/>
</dbReference>
<dbReference type="Proteomes" id="UP000245765">
    <property type="component" value="Unassembled WGS sequence"/>
</dbReference>
<dbReference type="OrthoDB" id="7808879at2"/>
<keyword evidence="8" id="KW-0808">Transferase</keyword>
<keyword evidence="5" id="KW-0315">Glutamine amidotransferase</keyword>
<dbReference type="GO" id="GO:0006002">
    <property type="term" value="P:fructose 6-phosphate metabolic process"/>
    <property type="evidence" value="ECO:0007669"/>
    <property type="project" value="TreeGrafter"/>
</dbReference>
<dbReference type="InterPro" id="IPR001347">
    <property type="entry name" value="SIS_dom"/>
</dbReference>
<keyword evidence="9" id="KW-1185">Reference proteome</keyword>
<evidence type="ECO:0000313" key="9">
    <source>
        <dbReference type="Proteomes" id="UP000245765"/>
    </source>
</evidence>
<feature type="domain" description="SIS" evidence="7">
    <location>
        <begin position="56"/>
        <end position="195"/>
    </location>
</feature>
<evidence type="ECO:0000256" key="5">
    <source>
        <dbReference type="ARBA" id="ARBA00022962"/>
    </source>
</evidence>
<evidence type="ECO:0000256" key="4">
    <source>
        <dbReference type="ARBA" id="ARBA00022576"/>
    </source>
</evidence>
<feature type="domain" description="SIS" evidence="7">
    <location>
        <begin position="221"/>
        <end position="361"/>
    </location>
</feature>
<evidence type="ECO:0000259" key="7">
    <source>
        <dbReference type="PROSITE" id="PS51464"/>
    </source>
</evidence>
<proteinExistence type="predicted"/>
<reference evidence="9" key="1">
    <citation type="submission" date="2018-05" db="EMBL/GenBank/DDBJ databases">
        <authorList>
            <person name="Du Z."/>
            <person name="Wang X."/>
        </authorList>
    </citation>
    <scope>NUCLEOTIDE SEQUENCE [LARGE SCALE GENOMIC DNA]</scope>
    <source>
        <strain evidence="9">CQN31</strain>
    </source>
</reference>
<dbReference type="InterPro" id="IPR046348">
    <property type="entry name" value="SIS_dom_sf"/>
</dbReference>
<evidence type="ECO:0000313" key="8">
    <source>
        <dbReference type="EMBL" id="PWS38959.1"/>
    </source>
</evidence>
<evidence type="ECO:0000256" key="1">
    <source>
        <dbReference type="ARBA" id="ARBA00001031"/>
    </source>
</evidence>
<dbReference type="GO" id="GO:0006047">
    <property type="term" value="P:UDP-N-acetylglucosamine metabolic process"/>
    <property type="evidence" value="ECO:0007669"/>
    <property type="project" value="TreeGrafter"/>
</dbReference>
<dbReference type="PANTHER" id="PTHR10937">
    <property type="entry name" value="GLUCOSAMINE--FRUCTOSE-6-PHOSPHATE AMINOTRANSFERASE, ISOMERIZING"/>
    <property type="match status" value="1"/>
</dbReference>
<dbReference type="PROSITE" id="PS51464">
    <property type="entry name" value="SIS"/>
    <property type="match status" value="2"/>
</dbReference>
<dbReference type="GO" id="GO:0004360">
    <property type="term" value="F:glutamine-fructose-6-phosphate transaminase (isomerizing) activity"/>
    <property type="evidence" value="ECO:0007669"/>
    <property type="project" value="UniProtKB-EC"/>
</dbReference>
<dbReference type="Gene3D" id="3.40.50.10490">
    <property type="entry name" value="Glucose-6-phosphate isomerase like protein, domain 1"/>
    <property type="match status" value="2"/>
</dbReference>
<sequence length="363" mass="37072">MSPDPRFAKLRAEPSTDAPRDPARLARVERTRVEMLAQGEAIAATLAQAAPALGALAARVAARPVTEVVIAGCGDSWQAGRIAAAAFRARLGVPACGVQALDWALYEAAHAGPGTLVFGISSSGTTPAVLEALDRAHARGALAVGVTNSAGSPLHQRFDAALLVQATRRGWPTQATTATIALLVAAAEAIRPDASLRTALAALPEQADRLGAIAAAPMQEAGAAFARAGFLAFSGAGPFHATAEIGAAKIRELGPVHAVAWPLEELHHYRAQKHGDPLVLIAPDVASRSRALDAAIVGAGVGGRTLALLGSADAEIASLVERHLILPAAHPLLMPLLATIPLHHLAHAYAVARAEAGLGYPGA</sequence>
<dbReference type="GO" id="GO:0006487">
    <property type="term" value="P:protein N-linked glycosylation"/>
    <property type="evidence" value="ECO:0007669"/>
    <property type="project" value="TreeGrafter"/>
</dbReference>
<dbReference type="AlphaFoldDB" id="A0A317FLX9"/>
<dbReference type="RefSeq" id="WP_109869580.1">
    <property type="nucleotide sequence ID" value="NZ_QGNA01000001.1"/>
</dbReference>
<comment type="caution">
    <text evidence="8">The sequence shown here is derived from an EMBL/GenBank/DDBJ whole genome shotgun (WGS) entry which is preliminary data.</text>
</comment>
<evidence type="ECO:0000256" key="6">
    <source>
        <dbReference type="SAM" id="MobiDB-lite"/>
    </source>
</evidence>
<feature type="region of interest" description="Disordered" evidence="6">
    <location>
        <begin position="1"/>
        <end position="22"/>
    </location>
</feature>